<sequence>MGREKTPRKRIPEIDFLRGLAILLMVLDHLCVYLMSLESLLMSFATNFRIIGIMPVYPAIEVGAGIYHSGGRIAFHVLFVAAFCLLSGICATFSRNNGRRTLLLLVFALAVKAAFFVYGYYFGTYGDYVYFGMIDCLFIGHLLYLLREKALPKSWIYDLCIGVFFVFFACMTTSLTPYYPRSFADALCNLWMIFIGQAAIGADYIHPLPIIAFVFLGAAIGKTVYRKRESLAPVLSSAEPFLFLGRHSALVYMLHMPILLGLVALACLGLGYRF</sequence>
<accession>A0A9D1LMU3</accession>
<name>A0A9D1LMU3_9FIRM</name>
<evidence type="ECO:0000256" key="1">
    <source>
        <dbReference type="SAM" id="Phobius"/>
    </source>
</evidence>
<protein>
    <submittedName>
        <fullName evidence="3">DUF1624 domain-containing protein</fullName>
    </submittedName>
</protein>
<proteinExistence type="predicted"/>
<dbReference type="Pfam" id="PF07786">
    <property type="entry name" value="HGSNAT_cat"/>
    <property type="match status" value="2"/>
</dbReference>
<dbReference type="AlphaFoldDB" id="A0A9D1LMU3"/>
<keyword evidence="1" id="KW-0812">Transmembrane</keyword>
<organism evidence="3 4">
    <name type="scientific">Candidatus Alloenteromonas pullicola</name>
    <dbReference type="NCBI Taxonomy" id="2840784"/>
    <lineage>
        <taxon>Bacteria</taxon>
        <taxon>Bacillati</taxon>
        <taxon>Bacillota</taxon>
        <taxon>Bacillota incertae sedis</taxon>
        <taxon>Candidatus Alloenteromonas</taxon>
    </lineage>
</organism>
<gene>
    <name evidence="3" type="ORF">IAC52_00535</name>
</gene>
<keyword evidence="1" id="KW-1133">Transmembrane helix</keyword>
<feature type="transmembrane region" description="Helical" evidence="1">
    <location>
        <begin position="191"/>
        <end position="220"/>
    </location>
</feature>
<feature type="domain" description="Heparan-alpha-glucosaminide N-acetyltransferase catalytic" evidence="2">
    <location>
        <begin position="69"/>
        <end position="257"/>
    </location>
</feature>
<dbReference type="InterPro" id="IPR012429">
    <property type="entry name" value="HGSNAT_cat"/>
</dbReference>
<evidence type="ECO:0000259" key="2">
    <source>
        <dbReference type="Pfam" id="PF07786"/>
    </source>
</evidence>
<feature type="transmembrane region" description="Helical" evidence="1">
    <location>
        <begin position="128"/>
        <end position="146"/>
    </location>
</feature>
<evidence type="ECO:0000313" key="3">
    <source>
        <dbReference type="EMBL" id="HIU44774.1"/>
    </source>
</evidence>
<feature type="domain" description="Heparan-alpha-glucosaminide N-acetyltransferase catalytic" evidence="2">
    <location>
        <begin position="10"/>
        <end position="48"/>
    </location>
</feature>
<evidence type="ECO:0000313" key="4">
    <source>
        <dbReference type="Proteomes" id="UP000824070"/>
    </source>
</evidence>
<keyword evidence="1" id="KW-0472">Membrane</keyword>
<feature type="transmembrane region" description="Helical" evidence="1">
    <location>
        <begin position="101"/>
        <end position="122"/>
    </location>
</feature>
<feature type="transmembrane region" description="Helical" evidence="1">
    <location>
        <begin position="73"/>
        <end position="94"/>
    </location>
</feature>
<comment type="caution">
    <text evidence="3">The sequence shown here is derived from an EMBL/GenBank/DDBJ whole genome shotgun (WGS) entry which is preliminary data.</text>
</comment>
<reference evidence="3" key="1">
    <citation type="submission" date="2020-10" db="EMBL/GenBank/DDBJ databases">
        <authorList>
            <person name="Gilroy R."/>
        </authorList>
    </citation>
    <scope>NUCLEOTIDE SEQUENCE</scope>
    <source>
        <strain evidence="3">ChiGjej1B1-22543</strain>
    </source>
</reference>
<reference evidence="3" key="2">
    <citation type="journal article" date="2021" name="PeerJ">
        <title>Extensive microbial diversity within the chicken gut microbiome revealed by metagenomics and culture.</title>
        <authorList>
            <person name="Gilroy R."/>
            <person name="Ravi A."/>
            <person name="Getino M."/>
            <person name="Pursley I."/>
            <person name="Horton D.L."/>
            <person name="Alikhan N.F."/>
            <person name="Baker D."/>
            <person name="Gharbi K."/>
            <person name="Hall N."/>
            <person name="Watson M."/>
            <person name="Adriaenssens E.M."/>
            <person name="Foster-Nyarko E."/>
            <person name="Jarju S."/>
            <person name="Secka A."/>
            <person name="Antonio M."/>
            <person name="Oren A."/>
            <person name="Chaudhuri R.R."/>
            <person name="La Ragione R."/>
            <person name="Hildebrand F."/>
            <person name="Pallen M.J."/>
        </authorList>
    </citation>
    <scope>NUCLEOTIDE SEQUENCE</scope>
    <source>
        <strain evidence="3">ChiGjej1B1-22543</strain>
    </source>
</reference>
<feature type="transmembrane region" description="Helical" evidence="1">
    <location>
        <begin position="155"/>
        <end position="179"/>
    </location>
</feature>
<feature type="transmembrane region" description="Helical" evidence="1">
    <location>
        <begin position="249"/>
        <end position="272"/>
    </location>
</feature>
<feature type="transmembrane region" description="Helical" evidence="1">
    <location>
        <begin position="16"/>
        <end position="36"/>
    </location>
</feature>
<dbReference type="EMBL" id="DVMV01000005">
    <property type="protein sequence ID" value="HIU44774.1"/>
    <property type="molecule type" value="Genomic_DNA"/>
</dbReference>
<dbReference type="Proteomes" id="UP000824070">
    <property type="component" value="Unassembled WGS sequence"/>
</dbReference>